<feature type="binding site" evidence="11">
    <location>
        <position position="302"/>
    </location>
    <ligand>
        <name>Mg(2+)</name>
        <dbReference type="ChEBI" id="CHEBI:18420"/>
    </ligand>
</feature>
<dbReference type="AlphaFoldDB" id="A0A212J1C2"/>
<feature type="binding site" evidence="11">
    <location>
        <position position="188"/>
    </location>
    <ligand>
        <name>Mg(2+)</name>
        <dbReference type="ChEBI" id="CHEBI:18420"/>
    </ligand>
</feature>
<evidence type="ECO:0000256" key="2">
    <source>
        <dbReference type="ARBA" id="ARBA00016337"/>
    </source>
</evidence>
<dbReference type="Pfam" id="PF02424">
    <property type="entry name" value="ApbE"/>
    <property type="match status" value="1"/>
</dbReference>
<accession>A0A212J1C2</accession>
<dbReference type="PANTHER" id="PTHR30040">
    <property type="entry name" value="THIAMINE BIOSYNTHESIS LIPOPROTEIN APBE"/>
    <property type="match status" value="1"/>
</dbReference>
<keyword evidence="3 10" id="KW-0285">Flavoprotein</keyword>
<feature type="binding site" evidence="11">
    <location>
        <position position="306"/>
    </location>
    <ligand>
        <name>Mg(2+)</name>
        <dbReference type="ChEBI" id="CHEBI:18420"/>
    </ligand>
</feature>
<evidence type="ECO:0000256" key="10">
    <source>
        <dbReference type="PIRNR" id="PIRNR006268"/>
    </source>
</evidence>
<dbReference type="EC" id="2.7.1.180" evidence="1 10"/>
<proteinExistence type="inferred from homology"/>
<evidence type="ECO:0000256" key="3">
    <source>
        <dbReference type="ARBA" id="ARBA00022630"/>
    </source>
</evidence>
<dbReference type="EMBL" id="FLUO01000001">
    <property type="protein sequence ID" value="SBV93134.1"/>
    <property type="molecule type" value="Genomic_DNA"/>
</dbReference>
<sequence length="364" mass="38642">MTVSSWTTSAADAGNAGRLRLACIALAALLTACDGETVQSFGGPTMGSAYRVQYVADGKSPPPERLQAGVRGILDELDRAVSTYRADSDVARFNAAPAGTCLSMPASAVDLFKYARTLNRDSDGAFDVTLLPALSAWGFGPRGQVAERPSPDALDSLRGIVGMAHVRLSPDDPQTLCKDAATNIEFNSIAAGYAVDRIVAYLRAQGVSSFLVDVTGELHADGRKPDGSAWRIALEAPISNARVAERIVRLEGLGVSTSGNYRNYFEENGVRYSHTLDPRTLAPVTHKLASVSVIAKTALEADGLSTLLMVLGPERGYDFAVEHKLAAFFVIKADPGVDEGDARAFAVRSTPEFEKQFPSVKGST</sequence>
<reference evidence="12" key="1">
    <citation type="submission" date="2016-04" db="EMBL/GenBank/DDBJ databases">
        <authorList>
            <person name="Evans L.H."/>
            <person name="Alamgir A."/>
            <person name="Owens N."/>
            <person name="Weber N.D."/>
            <person name="Virtaneva K."/>
            <person name="Barbian K."/>
            <person name="Babar A."/>
            <person name="Rosenke K."/>
        </authorList>
    </citation>
    <scope>NUCLEOTIDE SEQUENCE</scope>
    <source>
        <strain evidence="12">86</strain>
    </source>
</reference>
<dbReference type="GO" id="GO:0016740">
    <property type="term" value="F:transferase activity"/>
    <property type="evidence" value="ECO:0007669"/>
    <property type="project" value="UniProtKB-UniRule"/>
</dbReference>
<dbReference type="Gene3D" id="3.10.520.10">
    <property type="entry name" value="ApbE-like domains"/>
    <property type="match status" value="1"/>
</dbReference>
<comment type="catalytic activity">
    <reaction evidence="9 10">
        <text>L-threonyl-[protein] + FAD = FMN-L-threonyl-[protein] + AMP + H(+)</text>
        <dbReference type="Rhea" id="RHEA:36847"/>
        <dbReference type="Rhea" id="RHEA-COMP:11060"/>
        <dbReference type="Rhea" id="RHEA-COMP:11061"/>
        <dbReference type="ChEBI" id="CHEBI:15378"/>
        <dbReference type="ChEBI" id="CHEBI:30013"/>
        <dbReference type="ChEBI" id="CHEBI:57692"/>
        <dbReference type="ChEBI" id="CHEBI:74257"/>
        <dbReference type="ChEBI" id="CHEBI:456215"/>
        <dbReference type="EC" id="2.7.1.180"/>
    </reaction>
</comment>
<organism evidence="12">
    <name type="scientific">uncultured Alphaproteobacteria bacterium</name>
    <dbReference type="NCBI Taxonomy" id="91750"/>
    <lineage>
        <taxon>Bacteria</taxon>
        <taxon>Pseudomonadati</taxon>
        <taxon>Pseudomonadota</taxon>
        <taxon>Alphaproteobacteria</taxon>
        <taxon>environmental samples</taxon>
    </lineage>
</organism>
<keyword evidence="4 10" id="KW-0808">Transferase</keyword>
<dbReference type="SUPFAM" id="SSF143631">
    <property type="entry name" value="ApbE-like"/>
    <property type="match status" value="1"/>
</dbReference>
<keyword evidence="7 10" id="KW-0460">Magnesium</keyword>
<dbReference type="PANTHER" id="PTHR30040:SF2">
    <property type="entry name" value="FAD:PROTEIN FMN TRANSFERASE"/>
    <property type="match status" value="1"/>
</dbReference>
<keyword evidence="5 10" id="KW-0479">Metal-binding</keyword>
<evidence type="ECO:0000256" key="6">
    <source>
        <dbReference type="ARBA" id="ARBA00022827"/>
    </source>
</evidence>
<evidence type="ECO:0000256" key="7">
    <source>
        <dbReference type="ARBA" id="ARBA00022842"/>
    </source>
</evidence>
<dbReference type="InterPro" id="IPR024932">
    <property type="entry name" value="ApbE"/>
</dbReference>
<dbReference type="GO" id="GO:0046872">
    <property type="term" value="F:metal ion binding"/>
    <property type="evidence" value="ECO:0007669"/>
    <property type="project" value="UniProtKB-UniRule"/>
</dbReference>
<protein>
    <recommendedName>
        <fullName evidence="2 10">FAD:protein FMN transferase</fullName>
        <ecNumber evidence="1 10">2.7.1.180</ecNumber>
    </recommendedName>
    <alternativeName>
        <fullName evidence="8 10">Flavin transferase</fullName>
    </alternativeName>
</protein>
<keyword evidence="6 10" id="KW-0274">FAD</keyword>
<dbReference type="PIRSF" id="PIRSF006268">
    <property type="entry name" value="ApbE"/>
    <property type="match status" value="1"/>
</dbReference>
<name>A0A212J1C2_9PROT</name>
<gene>
    <name evidence="12" type="ORF">KL86APRO_10346</name>
</gene>
<evidence type="ECO:0000256" key="1">
    <source>
        <dbReference type="ARBA" id="ARBA00011955"/>
    </source>
</evidence>
<evidence type="ECO:0000256" key="5">
    <source>
        <dbReference type="ARBA" id="ARBA00022723"/>
    </source>
</evidence>
<comment type="cofactor">
    <cofactor evidence="11">
        <name>Mg(2+)</name>
        <dbReference type="ChEBI" id="CHEBI:18420"/>
    </cofactor>
    <cofactor evidence="11">
        <name>Mn(2+)</name>
        <dbReference type="ChEBI" id="CHEBI:29035"/>
    </cofactor>
    <text evidence="11">Magnesium. Can also use manganese.</text>
</comment>
<evidence type="ECO:0000313" key="12">
    <source>
        <dbReference type="EMBL" id="SBV93134.1"/>
    </source>
</evidence>
<comment type="similarity">
    <text evidence="10">Belongs to the ApbE family.</text>
</comment>
<evidence type="ECO:0000256" key="9">
    <source>
        <dbReference type="ARBA" id="ARBA00048540"/>
    </source>
</evidence>
<dbReference type="InterPro" id="IPR003374">
    <property type="entry name" value="ApbE-like_sf"/>
</dbReference>
<evidence type="ECO:0000256" key="11">
    <source>
        <dbReference type="PIRSR" id="PIRSR006268-2"/>
    </source>
</evidence>
<evidence type="ECO:0000256" key="4">
    <source>
        <dbReference type="ARBA" id="ARBA00022679"/>
    </source>
</evidence>
<evidence type="ECO:0000256" key="8">
    <source>
        <dbReference type="ARBA" id="ARBA00031306"/>
    </source>
</evidence>